<dbReference type="EMBL" id="UINC01151743">
    <property type="protein sequence ID" value="SVD45523.1"/>
    <property type="molecule type" value="Genomic_DNA"/>
</dbReference>
<dbReference type="PROSITE" id="PS00955">
    <property type="entry name" value="IGP_DEHYDRATASE_2"/>
    <property type="match status" value="1"/>
</dbReference>
<dbReference type="SUPFAM" id="SSF54211">
    <property type="entry name" value="Ribosomal protein S5 domain 2-like"/>
    <property type="match status" value="2"/>
</dbReference>
<dbReference type="InterPro" id="IPR038494">
    <property type="entry name" value="IGPD_sf"/>
</dbReference>
<keyword evidence="3" id="KW-0028">Amino-acid biosynthesis</keyword>
<dbReference type="GO" id="GO:0004424">
    <property type="term" value="F:imidazoleglycerol-phosphate dehydratase activity"/>
    <property type="evidence" value="ECO:0007669"/>
    <property type="project" value="InterPro"/>
</dbReference>
<evidence type="ECO:0000256" key="3">
    <source>
        <dbReference type="ARBA" id="ARBA00022605"/>
    </source>
</evidence>
<evidence type="ECO:0000313" key="6">
    <source>
        <dbReference type="EMBL" id="SVD45523.1"/>
    </source>
</evidence>
<dbReference type="FunFam" id="3.30.230.40:FF:000001">
    <property type="entry name" value="Imidazoleglycerol-phosphate dehydratase HisB"/>
    <property type="match status" value="1"/>
</dbReference>
<keyword evidence="4" id="KW-0368">Histidine biosynthesis</keyword>
<dbReference type="InterPro" id="IPR000807">
    <property type="entry name" value="ImidazoleglycerolP_deHydtase"/>
</dbReference>
<dbReference type="InterPro" id="IPR020565">
    <property type="entry name" value="ImidazoleglycerP_deHydtase_CS"/>
</dbReference>
<dbReference type="AlphaFoldDB" id="A0A382VGB9"/>
<dbReference type="HAMAP" id="MF_00076">
    <property type="entry name" value="HisB"/>
    <property type="match status" value="1"/>
</dbReference>
<sequence>MDVRKASVTRETRETKVSVQLALEGTGQYNVDTGNGFFDHLLSQLSRHSLMDLNVTATGDANQTGWHHTVEDVSIAVGRAINEAIGDGRGIVRMGHALVPFDETLAQVAVDLSGRAYAIVETAIYGELVESLPSDLIRHSLESIAMEGKFNLHARILAGQNSHHKAEALFKAFARALKDAVSIDSRQGGEVPSTKGTIQG</sequence>
<keyword evidence="5" id="KW-0456">Lyase</keyword>
<name>A0A382VGB9_9ZZZZ</name>
<evidence type="ECO:0000256" key="1">
    <source>
        <dbReference type="ARBA" id="ARBA00005047"/>
    </source>
</evidence>
<dbReference type="NCBIfam" id="NF002114">
    <property type="entry name" value="PRK00951.2-4"/>
    <property type="match status" value="1"/>
</dbReference>
<dbReference type="Pfam" id="PF00475">
    <property type="entry name" value="IGPD"/>
    <property type="match status" value="1"/>
</dbReference>
<organism evidence="6">
    <name type="scientific">marine metagenome</name>
    <dbReference type="NCBI Taxonomy" id="408172"/>
    <lineage>
        <taxon>unclassified sequences</taxon>
        <taxon>metagenomes</taxon>
        <taxon>ecological metagenomes</taxon>
    </lineage>
</organism>
<protein>
    <recommendedName>
        <fullName evidence="2">Imidazoleglycerol-phosphate dehydratase</fullName>
    </recommendedName>
</protein>
<dbReference type="PANTHER" id="PTHR23133">
    <property type="entry name" value="IMIDAZOLEGLYCEROL-PHOSPHATE DEHYDRATASE HIS7"/>
    <property type="match status" value="1"/>
</dbReference>
<dbReference type="FunFam" id="3.30.230.40:FF:000003">
    <property type="entry name" value="Imidazoleglycerol-phosphate dehydratase HisB"/>
    <property type="match status" value="1"/>
</dbReference>
<dbReference type="GO" id="GO:0000105">
    <property type="term" value="P:L-histidine biosynthetic process"/>
    <property type="evidence" value="ECO:0007669"/>
    <property type="project" value="UniProtKB-UniPathway"/>
</dbReference>
<evidence type="ECO:0000256" key="4">
    <source>
        <dbReference type="ARBA" id="ARBA00023102"/>
    </source>
</evidence>
<dbReference type="CDD" id="cd07914">
    <property type="entry name" value="IGPD"/>
    <property type="match status" value="1"/>
</dbReference>
<gene>
    <name evidence="6" type="ORF">METZ01_LOCUS398377</name>
</gene>
<reference evidence="6" key="1">
    <citation type="submission" date="2018-05" db="EMBL/GenBank/DDBJ databases">
        <authorList>
            <person name="Lanie J.A."/>
            <person name="Ng W.-L."/>
            <person name="Kazmierczak K.M."/>
            <person name="Andrzejewski T.M."/>
            <person name="Davidsen T.M."/>
            <person name="Wayne K.J."/>
            <person name="Tettelin H."/>
            <person name="Glass J.I."/>
            <person name="Rusch D."/>
            <person name="Podicherti R."/>
            <person name="Tsui H.-C.T."/>
            <person name="Winkler M.E."/>
        </authorList>
    </citation>
    <scope>NUCLEOTIDE SEQUENCE</scope>
</reference>
<evidence type="ECO:0000256" key="5">
    <source>
        <dbReference type="ARBA" id="ARBA00023239"/>
    </source>
</evidence>
<dbReference type="UniPathway" id="UPA00031">
    <property type="reaction ID" value="UER00011"/>
</dbReference>
<comment type="pathway">
    <text evidence="1">Amino-acid biosynthesis; L-histidine biosynthesis; L-histidine from 5-phospho-alpha-D-ribose 1-diphosphate: step 6/9.</text>
</comment>
<evidence type="ECO:0000256" key="2">
    <source>
        <dbReference type="ARBA" id="ARBA00016664"/>
    </source>
</evidence>
<dbReference type="PANTHER" id="PTHR23133:SF2">
    <property type="entry name" value="IMIDAZOLEGLYCEROL-PHOSPHATE DEHYDRATASE"/>
    <property type="match status" value="1"/>
</dbReference>
<proteinExistence type="inferred from homology"/>
<dbReference type="InterPro" id="IPR020568">
    <property type="entry name" value="Ribosomal_Su5_D2-typ_SF"/>
</dbReference>
<dbReference type="Gene3D" id="3.30.230.40">
    <property type="entry name" value="Imidazole glycerol phosphate dehydratase, domain 1"/>
    <property type="match status" value="2"/>
</dbReference>
<dbReference type="NCBIfam" id="NF002111">
    <property type="entry name" value="PRK00951.2-1"/>
    <property type="match status" value="1"/>
</dbReference>
<accession>A0A382VGB9</accession>